<dbReference type="STRING" id="52670.A0A2I4CLB6"/>
<dbReference type="SMART" id="SM00726">
    <property type="entry name" value="UIM"/>
    <property type="match status" value="4"/>
</dbReference>
<feature type="domain" description="ENTH" evidence="8">
    <location>
        <begin position="12"/>
        <end position="144"/>
    </location>
</feature>
<comment type="similarity">
    <text evidence="2">Belongs to the epsin family.</text>
</comment>
<dbReference type="RefSeq" id="XP_013880783.1">
    <property type="nucleotide sequence ID" value="XM_014025329.1"/>
</dbReference>
<dbReference type="Proteomes" id="UP000192220">
    <property type="component" value="Unplaced"/>
</dbReference>
<reference evidence="10" key="1">
    <citation type="submission" date="2025-08" db="UniProtKB">
        <authorList>
            <consortium name="RefSeq"/>
        </authorList>
    </citation>
    <scope>IDENTIFICATION</scope>
    <source>
        <strain evidence="10">Quisiro</strain>
        <tissue evidence="10">Liver</tissue>
    </source>
</reference>
<evidence type="ECO:0000256" key="1">
    <source>
        <dbReference type="ARBA" id="ARBA00004496"/>
    </source>
</evidence>
<keyword evidence="5" id="KW-0677">Repeat</keyword>
<organism evidence="9 10">
    <name type="scientific">Austrofundulus limnaeus</name>
    <name type="common">Annual killifish</name>
    <dbReference type="NCBI Taxonomy" id="52670"/>
    <lineage>
        <taxon>Eukaryota</taxon>
        <taxon>Metazoa</taxon>
        <taxon>Chordata</taxon>
        <taxon>Craniata</taxon>
        <taxon>Vertebrata</taxon>
        <taxon>Euteleostomi</taxon>
        <taxon>Actinopterygii</taxon>
        <taxon>Neopterygii</taxon>
        <taxon>Teleostei</taxon>
        <taxon>Neoteleostei</taxon>
        <taxon>Acanthomorphata</taxon>
        <taxon>Ovalentaria</taxon>
        <taxon>Atherinomorphae</taxon>
        <taxon>Cyprinodontiformes</taxon>
        <taxon>Rivulidae</taxon>
        <taxon>Austrofundulus</taxon>
    </lineage>
</organism>
<dbReference type="PROSITE" id="PS50942">
    <property type="entry name" value="ENTH"/>
    <property type="match status" value="1"/>
</dbReference>
<dbReference type="GO" id="GO:0030276">
    <property type="term" value="F:clathrin binding"/>
    <property type="evidence" value="ECO:0007669"/>
    <property type="project" value="TreeGrafter"/>
</dbReference>
<dbReference type="SMART" id="SM00273">
    <property type="entry name" value="ENTH"/>
    <property type="match status" value="1"/>
</dbReference>
<dbReference type="PROSITE" id="PS50330">
    <property type="entry name" value="UIM"/>
    <property type="match status" value="2"/>
</dbReference>
<dbReference type="FunCoup" id="A0A2I4CLB6">
    <property type="interactions" value="210"/>
</dbReference>
<dbReference type="PANTHER" id="PTHR12276:SF112">
    <property type="entry name" value="EPSIN 3A-RELATED"/>
    <property type="match status" value="1"/>
</dbReference>
<feature type="compositionally biased region" description="Pro residues" evidence="7">
    <location>
        <begin position="376"/>
        <end position="390"/>
    </location>
</feature>
<gene>
    <name evidence="10" type="primary">epn3a</name>
</gene>
<dbReference type="GO" id="GO:0030125">
    <property type="term" value="C:clathrin vesicle coat"/>
    <property type="evidence" value="ECO:0007669"/>
    <property type="project" value="TreeGrafter"/>
</dbReference>
<feature type="region of interest" description="Disordered" evidence="7">
    <location>
        <begin position="185"/>
        <end position="204"/>
    </location>
</feature>
<dbReference type="GO" id="GO:0005543">
    <property type="term" value="F:phospholipid binding"/>
    <property type="evidence" value="ECO:0007669"/>
    <property type="project" value="TreeGrafter"/>
</dbReference>
<evidence type="ECO:0000256" key="3">
    <source>
        <dbReference type="ARBA" id="ARBA00022490"/>
    </source>
</evidence>
<evidence type="ECO:0000259" key="8">
    <source>
        <dbReference type="PROSITE" id="PS50942"/>
    </source>
</evidence>
<dbReference type="InterPro" id="IPR013809">
    <property type="entry name" value="ENTH"/>
</dbReference>
<keyword evidence="3" id="KW-0963">Cytoplasm</keyword>
<dbReference type="GeneID" id="106529817"/>
<feature type="compositionally biased region" description="Polar residues" evidence="7">
    <location>
        <begin position="193"/>
        <end position="202"/>
    </location>
</feature>
<sequence>MQSSSIRRQVKNMVNNFTEAEVKVREATSNDHWGPSSTLMAEIADLTYNVVTFAEVMGIIWKRLNDHGKNWRQVYKALTLLDYLVKSGSERVAKAARENIFAIQTLKDFQYLDRDGRDQGVSVREKAKQLVALLKDEEKLKRERSNALKTKSRLAGVVSSSSGSSSSSSSSGYVSASYTSRQVVEDFSRCRSPPSTYNTPSSRLAPDLEQAIPSTSGEEELQLQLALAMSREESEKLPPTVDVDEQNQLKRAMDLSKKESQKVKPVRRAPPATADMDEDAQLQLALSLSKEEHKQEQLSRRGDETELQKALEESKREMEGKGGTAFMDLVDVFAVPVDAPPIDSRWNNTSTRAASGVGGTDPWDSPDVPRADSPWMVPPPSHSPPPPWEPPSNSWVAAQNGVSPLLTGRDVAFSGASASMVVDPFLAPPERTAARGATSNFPPQSPTDGDFFDEAMDGGNTGINGQRVDSPDLYELSSLRESLINPTPRACQTPESFLGPSAASLVNLDSLIPTNPSAKTTNPFLSGVSAPSPPNPFQSEPQKPSLNQIGSAPAAPLPPPLPYSASLPLPTNHQGASLPSSLTHPPQPGLDLPGKLPEPLLPFSSAINQESHESNQNPFLL</sequence>
<feature type="region of interest" description="Disordered" evidence="7">
    <location>
        <begin position="432"/>
        <end position="469"/>
    </location>
</feature>
<dbReference type="CDD" id="cd16990">
    <property type="entry name" value="ENTH_Epsin"/>
    <property type="match status" value="1"/>
</dbReference>
<dbReference type="InParanoid" id="A0A2I4CLB6"/>
<dbReference type="AlphaFoldDB" id="A0A2I4CLB6"/>
<dbReference type="KEGG" id="alim:106529817"/>
<feature type="region of interest" description="Disordered" evidence="7">
    <location>
        <begin position="253"/>
        <end position="277"/>
    </location>
</feature>
<name>A0A2I4CLB6_AUSLI</name>
<dbReference type="Pfam" id="PF01417">
    <property type="entry name" value="ENTH"/>
    <property type="match status" value="1"/>
</dbReference>
<feature type="compositionally biased region" description="Polar residues" evidence="7">
    <location>
        <begin position="571"/>
        <end position="584"/>
    </location>
</feature>
<dbReference type="OrthoDB" id="4033880at2759"/>
<dbReference type="GO" id="GO:0005886">
    <property type="term" value="C:plasma membrane"/>
    <property type="evidence" value="ECO:0007669"/>
    <property type="project" value="TreeGrafter"/>
</dbReference>
<evidence type="ECO:0000256" key="6">
    <source>
        <dbReference type="ARBA" id="ARBA00023121"/>
    </source>
</evidence>
<dbReference type="SUPFAM" id="SSF48464">
    <property type="entry name" value="ENTH/VHS domain"/>
    <property type="match status" value="1"/>
</dbReference>
<feature type="compositionally biased region" description="Low complexity" evidence="7">
    <location>
        <begin position="155"/>
        <end position="174"/>
    </location>
</feature>
<evidence type="ECO:0000256" key="7">
    <source>
        <dbReference type="SAM" id="MobiDB-lite"/>
    </source>
</evidence>
<protein>
    <submittedName>
        <fullName evidence="10">Epsin-3 isoform X1</fullName>
    </submittedName>
</protein>
<keyword evidence="6" id="KW-0446">Lipid-binding</keyword>
<dbReference type="InterPro" id="IPR008942">
    <property type="entry name" value="ENTH_VHS"/>
</dbReference>
<evidence type="ECO:0000313" key="9">
    <source>
        <dbReference type="Proteomes" id="UP000192220"/>
    </source>
</evidence>
<feature type="region of interest" description="Disordered" evidence="7">
    <location>
        <begin position="517"/>
        <end position="621"/>
    </location>
</feature>
<keyword evidence="9" id="KW-1185">Reference proteome</keyword>
<dbReference type="FunFam" id="1.25.40.90:FF:000002">
    <property type="entry name" value="epsin-2 isoform X1"/>
    <property type="match status" value="1"/>
</dbReference>
<feature type="compositionally biased region" description="Basic and acidic residues" evidence="7">
    <location>
        <begin position="253"/>
        <end position="262"/>
    </location>
</feature>
<dbReference type="GO" id="GO:0006897">
    <property type="term" value="P:endocytosis"/>
    <property type="evidence" value="ECO:0007669"/>
    <property type="project" value="TreeGrafter"/>
</dbReference>
<dbReference type="Gene3D" id="1.25.40.90">
    <property type="match status" value="1"/>
</dbReference>
<dbReference type="PANTHER" id="PTHR12276">
    <property type="entry name" value="EPSIN/ENT-RELATED"/>
    <property type="match status" value="1"/>
</dbReference>
<feature type="compositionally biased region" description="Polar residues" evidence="7">
    <location>
        <begin position="537"/>
        <end position="550"/>
    </location>
</feature>
<accession>A0A2I4CLB6</accession>
<dbReference type="GO" id="GO:0005768">
    <property type="term" value="C:endosome"/>
    <property type="evidence" value="ECO:0007669"/>
    <property type="project" value="TreeGrafter"/>
</dbReference>
<feature type="region of interest" description="Disordered" evidence="7">
    <location>
        <begin position="343"/>
        <end position="395"/>
    </location>
</feature>
<evidence type="ECO:0000256" key="5">
    <source>
        <dbReference type="ARBA" id="ARBA00022737"/>
    </source>
</evidence>
<feature type="compositionally biased region" description="Polar residues" evidence="7">
    <location>
        <begin position="605"/>
        <end position="621"/>
    </location>
</feature>
<feature type="region of interest" description="Disordered" evidence="7">
    <location>
        <begin position="289"/>
        <end position="320"/>
    </location>
</feature>
<evidence type="ECO:0000256" key="2">
    <source>
        <dbReference type="ARBA" id="ARBA00010130"/>
    </source>
</evidence>
<feature type="region of interest" description="Disordered" evidence="7">
    <location>
        <begin position="144"/>
        <end position="174"/>
    </location>
</feature>
<evidence type="ECO:0000313" key="10">
    <source>
        <dbReference type="RefSeq" id="XP_013880783.1"/>
    </source>
</evidence>
<keyword evidence="4" id="KW-0597">Phosphoprotein</keyword>
<evidence type="ECO:0000256" key="4">
    <source>
        <dbReference type="ARBA" id="ARBA00022553"/>
    </source>
</evidence>
<dbReference type="InterPro" id="IPR003903">
    <property type="entry name" value="UIM_dom"/>
</dbReference>
<dbReference type="CTD" id="794862"/>
<comment type="subcellular location">
    <subcellularLocation>
        <location evidence="1">Cytoplasm</location>
    </subcellularLocation>
</comment>
<proteinExistence type="inferred from homology"/>